<evidence type="ECO:0000313" key="1">
    <source>
        <dbReference type="EMBL" id="HGK63537.1"/>
    </source>
</evidence>
<protein>
    <submittedName>
        <fullName evidence="1">Uncharacterized protein</fullName>
    </submittedName>
</protein>
<proteinExistence type="predicted"/>
<organism evidence="1">
    <name type="scientific">candidate division WOR-3 bacterium</name>
    <dbReference type="NCBI Taxonomy" id="2052148"/>
    <lineage>
        <taxon>Bacteria</taxon>
        <taxon>Bacteria division WOR-3</taxon>
    </lineage>
</organism>
<comment type="caution">
    <text evidence="1">The sequence shown here is derived from an EMBL/GenBank/DDBJ whole genome shotgun (WGS) entry which is preliminary data.</text>
</comment>
<accession>A0A7V3ZUX2</accession>
<gene>
    <name evidence="1" type="ORF">ENU74_02960</name>
</gene>
<reference evidence="1" key="1">
    <citation type="journal article" date="2020" name="mSystems">
        <title>Genome- and Community-Level Interaction Insights into Carbon Utilization and Element Cycling Functions of Hydrothermarchaeota in Hydrothermal Sediment.</title>
        <authorList>
            <person name="Zhou Z."/>
            <person name="Liu Y."/>
            <person name="Xu W."/>
            <person name="Pan J."/>
            <person name="Luo Z.H."/>
            <person name="Li M."/>
        </authorList>
    </citation>
    <scope>NUCLEOTIDE SEQUENCE [LARGE SCALE GENOMIC DNA]</scope>
    <source>
        <strain evidence="1">SpSt-697</strain>
    </source>
</reference>
<sequence>MLFLFISLFFLLLPGPNGLIQCVKREKEVKRLEKEILDLKIEGAIKKLKIEILKKSIGKN</sequence>
<dbReference type="EMBL" id="DTDR01000080">
    <property type="protein sequence ID" value="HGK63537.1"/>
    <property type="molecule type" value="Genomic_DNA"/>
</dbReference>
<dbReference type="AlphaFoldDB" id="A0A7V3ZUX2"/>
<name>A0A7V3ZUX2_UNCW3</name>